<dbReference type="Gene3D" id="3.60.10.10">
    <property type="entry name" value="Endonuclease/exonuclease/phosphatase"/>
    <property type="match status" value="1"/>
</dbReference>
<organism evidence="3">
    <name type="scientific">Echinostoma caproni</name>
    <dbReference type="NCBI Taxonomy" id="27848"/>
    <lineage>
        <taxon>Eukaryota</taxon>
        <taxon>Metazoa</taxon>
        <taxon>Spiralia</taxon>
        <taxon>Lophotrochozoa</taxon>
        <taxon>Platyhelminthes</taxon>
        <taxon>Trematoda</taxon>
        <taxon>Digenea</taxon>
        <taxon>Plagiorchiida</taxon>
        <taxon>Echinostomata</taxon>
        <taxon>Echinostomatoidea</taxon>
        <taxon>Echinostomatidae</taxon>
        <taxon>Echinostoma</taxon>
    </lineage>
</organism>
<accession>A0A183A8N9</accession>
<keyword evidence="2" id="KW-1185">Reference proteome</keyword>
<gene>
    <name evidence="1" type="ORF">ECPE_LOCUS3324</name>
</gene>
<evidence type="ECO:0000313" key="1">
    <source>
        <dbReference type="EMBL" id="VDP69137.1"/>
    </source>
</evidence>
<sequence>MTLLTRGRPTRGGGVLLYFRSKPHCEVIEYPAVASDSLWCKLRLAQRGIGLFGLVYRSSSSIDSVIETLLQTMYQILSLKFTHFPIMGDFSDPTLAKSATSLQPFERELVQLMESYSPNNFVKEFTRFGANQPPSVLDLVLANEELMTETISTTTPLGCIDLTMLKIDYI</sequence>
<reference evidence="3" key="1">
    <citation type="submission" date="2016-06" db="UniProtKB">
        <authorList>
            <consortium name="WormBaseParasite"/>
        </authorList>
    </citation>
    <scope>IDENTIFICATION</scope>
</reference>
<reference evidence="1 2" key="2">
    <citation type="submission" date="2018-11" db="EMBL/GenBank/DDBJ databases">
        <authorList>
            <consortium name="Pathogen Informatics"/>
        </authorList>
    </citation>
    <scope>NUCLEOTIDE SEQUENCE [LARGE SCALE GENOMIC DNA]</scope>
    <source>
        <strain evidence="1 2">Egypt</strain>
    </source>
</reference>
<name>A0A183A8N9_9TREM</name>
<dbReference type="InterPro" id="IPR036691">
    <property type="entry name" value="Endo/exonu/phosph_ase_sf"/>
</dbReference>
<dbReference type="EMBL" id="UZAN01040291">
    <property type="protein sequence ID" value="VDP69137.1"/>
    <property type="molecule type" value="Genomic_DNA"/>
</dbReference>
<protein>
    <submittedName>
        <fullName evidence="3">Endo/exonuclease/phosphatase domain-containing protein</fullName>
    </submittedName>
</protein>
<dbReference type="OrthoDB" id="6264301at2759"/>
<evidence type="ECO:0000313" key="2">
    <source>
        <dbReference type="Proteomes" id="UP000272942"/>
    </source>
</evidence>
<dbReference type="AlphaFoldDB" id="A0A183A8N9"/>
<evidence type="ECO:0000313" key="3">
    <source>
        <dbReference type="WBParaSite" id="ECPE_0000332701-mRNA-1"/>
    </source>
</evidence>
<dbReference type="Proteomes" id="UP000272942">
    <property type="component" value="Unassembled WGS sequence"/>
</dbReference>
<proteinExistence type="predicted"/>
<dbReference type="WBParaSite" id="ECPE_0000332701-mRNA-1">
    <property type="protein sequence ID" value="ECPE_0000332701-mRNA-1"/>
    <property type="gene ID" value="ECPE_0000332701"/>
</dbReference>